<organism evidence="1 2">
    <name type="scientific">Acaulospora morrowiae</name>
    <dbReference type="NCBI Taxonomy" id="94023"/>
    <lineage>
        <taxon>Eukaryota</taxon>
        <taxon>Fungi</taxon>
        <taxon>Fungi incertae sedis</taxon>
        <taxon>Mucoromycota</taxon>
        <taxon>Glomeromycotina</taxon>
        <taxon>Glomeromycetes</taxon>
        <taxon>Diversisporales</taxon>
        <taxon>Acaulosporaceae</taxon>
        <taxon>Acaulospora</taxon>
    </lineage>
</organism>
<proteinExistence type="predicted"/>
<sequence length="230" mass="26312">MSQMMSNAGSNHRKNSSSTSYISDDVINLSENYTTDLSQKLSHDNTWKESDDRLAIIAERILNTLNDIWNNQAFGSEFANSLNEGTYVSNVILPVIRATLQDLPFGKSTFISNFEKQSDASADQKRSGQRPDVMFVMKHRERNYELLYIECSRLICTKQKEQDDEIKLWREANDRMYYVRKRCKPDKDEFGIVGVQVAAKVPIQRSDSAITSSIIRKELNSHISTKLASL</sequence>
<comment type="caution">
    <text evidence="1">The sequence shown here is derived from an EMBL/GenBank/DDBJ whole genome shotgun (WGS) entry which is preliminary data.</text>
</comment>
<accession>A0A9N9ENN2</accession>
<feature type="non-terminal residue" evidence="1">
    <location>
        <position position="230"/>
    </location>
</feature>
<reference evidence="1" key="1">
    <citation type="submission" date="2021-06" db="EMBL/GenBank/DDBJ databases">
        <authorList>
            <person name="Kallberg Y."/>
            <person name="Tangrot J."/>
            <person name="Rosling A."/>
        </authorList>
    </citation>
    <scope>NUCLEOTIDE SEQUENCE</scope>
    <source>
        <strain evidence="1">CL551</strain>
    </source>
</reference>
<dbReference type="OrthoDB" id="2389889at2759"/>
<evidence type="ECO:0000313" key="1">
    <source>
        <dbReference type="EMBL" id="CAG8687208.1"/>
    </source>
</evidence>
<name>A0A9N9ENN2_9GLOM</name>
<evidence type="ECO:0000313" key="2">
    <source>
        <dbReference type="Proteomes" id="UP000789342"/>
    </source>
</evidence>
<dbReference type="Proteomes" id="UP000789342">
    <property type="component" value="Unassembled WGS sequence"/>
</dbReference>
<dbReference type="EMBL" id="CAJVPV010014664">
    <property type="protein sequence ID" value="CAG8687208.1"/>
    <property type="molecule type" value="Genomic_DNA"/>
</dbReference>
<gene>
    <name evidence="1" type="ORF">AMORRO_LOCUS11480</name>
</gene>
<keyword evidence="2" id="KW-1185">Reference proteome</keyword>
<protein>
    <submittedName>
        <fullName evidence="1">11063_t:CDS:1</fullName>
    </submittedName>
</protein>
<dbReference type="AlphaFoldDB" id="A0A9N9ENN2"/>